<dbReference type="Proteomes" id="UP000799302">
    <property type="component" value="Unassembled WGS sequence"/>
</dbReference>
<evidence type="ECO:0000256" key="5">
    <source>
        <dbReference type="ARBA" id="ARBA00023015"/>
    </source>
</evidence>
<evidence type="ECO:0000256" key="3">
    <source>
        <dbReference type="ARBA" id="ARBA00022771"/>
    </source>
</evidence>
<feature type="region of interest" description="Disordered" evidence="10">
    <location>
        <begin position="166"/>
        <end position="193"/>
    </location>
</feature>
<gene>
    <name evidence="12" type="ORF">BT63DRAFT_279049</name>
</gene>
<feature type="region of interest" description="Disordered" evidence="10">
    <location>
        <begin position="268"/>
        <end position="302"/>
    </location>
</feature>
<dbReference type="InterPro" id="IPR056998">
    <property type="entry name" value="Asd-4/GZF3_helical"/>
</dbReference>
<keyword evidence="6" id="KW-0534">Nitrate assimilation</keyword>
<evidence type="ECO:0000256" key="10">
    <source>
        <dbReference type="SAM" id="MobiDB-lite"/>
    </source>
</evidence>
<keyword evidence="8" id="KW-0539">Nucleus</keyword>
<feature type="compositionally biased region" description="Polar residues" evidence="10">
    <location>
        <begin position="135"/>
        <end position="147"/>
    </location>
</feature>
<evidence type="ECO:0000256" key="7">
    <source>
        <dbReference type="ARBA" id="ARBA00023163"/>
    </source>
</evidence>
<evidence type="ECO:0000256" key="6">
    <source>
        <dbReference type="ARBA" id="ARBA00023063"/>
    </source>
</evidence>
<keyword evidence="13" id="KW-1185">Reference proteome</keyword>
<dbReference type="GO" id="GO:0000981">
    <property type="term" value="F:DNA-binding transcription factor activity, RNA polymerase II-specific"/>
    <property type="evidence" value="ECO:0007669"/>
    <property type="project" value="TreeGrafter"/>
</dbReference>
<dbReference type="FunFam" id="3.30.50.10:FF:000007">
    <property type="entry name" value="Nitrogen regulatory AreA, N-terminal"/>
    <property type="match status" value="1"/>
</dbReference>
<evidence type="ECO:0000259" key="11">
    <source>
        <dbReference type="PROSITE" id="PS50114"/>
    </source>
</evidence>
<dbReference type="Pfam" id="PF00320">
    <property type="entry name" value="GATA"/>
    <property type="match status" value="1"/>
</dbReference>
<protein>
    <recommendedName>
        <fullName evidence="11">GATA-type domain-containing protein</fullName>
    </recommendedName>
</protein>
<keyword evidence="4" id="KW-0862">Zinc</keyword>
<dbReference type="InterPro" id="IPR039355">
    <property type="entry name" value="Transcription_factor_GATA"/>
</dbReference>
<evidence type="ECO:0000313" key="13">
    <source>
        <dbReference type="Proteomes" id="UP000799302"/>
    </source>
</evidence>
<dbReference type="InterPro" id="IPR000679">
    <property type="entry name" value="Znf_GATA"/>
</dbReference>
<evidence type="ECO:0000256" key="8">
    <source>
        <dbReference type="ARBA" id="ARBA00023242"/>
    </source>
</evidence>
<evidence type="ECO:0000256" key="2">
    <source>
        <dbReference type="ARBA" id="ARBA00022723"/>
    </source>
</evidence>
<dbReference type="CDD" id="cd00202">
    <property type="entry name" value="ZnF_GATA"/>
    <property type="match status" value="1"/>
</dbReference>
<dbReference type="EMBL" id="MU004236">
    <property type="protein sequence ID" value="KAF2668513.1"/>
    <property type="molecule type" value="Genomic_DNA"/>
</dbReference>
<evidence type="ECO:0000313" key="12">
    <source>
        <dbReference type="EMBL" id="KAF2668513.1"/>
    </source>
</evidence>
<dbReference type="GO" id="GO:0005634">
    <property type="term" value="C:nucleus"/>
    <property type="evidence" value="ECO:0007669"/>
    <property type="project" value="UniProtKB-SubCell"/>
</dbReference>
<reference evidence="12" key="1">
    <citation type="journal article" date="2020" name="Stud. Mycol.">
        <title>101 Dothideomycetes genomes: a test case for predicting lifestyles and emergence of pathogens.</title>
        <authorList>
            <person name="Haridas S."/>
            <person name="Albert R."/>
            <person name="Binder M."/>
            <person name="Bloem J."/>
            <person name="Labutti K."/>
            <person name="Salamov A."/>
            <person name="Andreopoulos B."/>
            <person name="Baker S."/>
            <person name="Barry K."/>
            <person name="Bills G."/>
            <person name="Bluhm B."/>
            <person name="Cannon C."/>
            <person name="Castanera R."/>
            <person name="Culley D."/>
            <person name="Daum C."/>
            <person name="Ezra D."/>
            <person name="Gonzalez J."/>
            <person name="Henrissat B."/>
            <person name="Kuo A."/>
            <person name="Liang C."/>
            <person name="Lipzen A."/>
            <person name="Lutzoni F."/>
            <person name="Magnuson J."/>
            <person name="Mondo S."/>
            <person name="Nolan M."/>
            <person name="Ohm R."/>
            <person name="Pangilinan J."/>
            <person name="Park H.-J."/>
            <person name="Ramirez L."/>
            <person name="Alfaro M."/>
            <person name="Sun H."/>
            <person name="Tritt A."/>
            <person name="Yoshinaga Y."/>
            <person name="Zwiers L.-H."/>
            <person name="Turgeon B."/>
            <person name="Goodwin S."/>
            <person name="Spatafora J."/>
            <person name="Crous P."/>
            <person name="Grigoriev I."/>
        </authorList>
    </citation>
    <scope>NUCLEOTIDE SEQUENCE</scope>
    <source>
        <strain evidence="12">CBS 115976</strain>
    </source>
</reference>
<dbReference type="AlphaFoldDB" id="A0A6A6UB20"/>
<comment type="subcellular location">
    <subcellularLocation>
        <location evidence="1">Nucleus</location>
    </subcellularLocation>
</comment>
<dbReference type="GO" id="GO:0045944">
    <property type="term" value="P:positive regulation of transcription by RNA polymerase II"/>
    <property type="evidence" value="ECO:0007669"/>
    <property type="project" value="TreeGrafter"/>
</dbReference>
<dbReference type="PRINTS" id="PR00619">
    <property type="entry name" value="GATAZNFINGER"/>
</dbReference>
<dbReference type="GO" id="GO:0000978">
    <property type="term" value="F:RNA polymerase II cis-regulatory region sequence-specific DNA binding"/>
    <property type="evidence" value="ECO:0007669"/>
    <property type="project" value="TreeGrafter"/>
</dbReference>
<dbReference type="Gene3D" id="3.30.50.10">
    <property type="entry name" value="Erythroid Transcription Factor GATA-1, subunit A"/>
    <property type="match status" value="1"/>
</dbReference>
<dbReference type="GO" id="GO:0008270">
    <property type="term" value="F:zinc ion binding"/>
    <property type="evidence" value="ECO:0007669"/>
    <property type="project" value="UniProtKB-KW"/>
</dbReference>
<keyword evidence="2" id="KW-0479">Metal-binding</keyword>
<evidence type="ECO:0000256" key="4">
    <source>
        <dbReference type="ARBA" id="ARBA00022833"/>
    </source>
</evidence>
<sequence length="302" mass="32557">MNNTATPTATIGPGGSAPLCKNCGTTTTPLWRRDDNGTVLCNACGLFLKLHGKSRPISLKTNVIKSRNRVRTSTGAGGRKKQAAQDLVALSGQSSTDPQINAAVDAARRASASVHASIDVGQRSQSPISRHPTPGLQNGLPSNIAPQSMFDSVNVESQHQYFTPSIQAPSLRAPSPRSDHEADQTKSDAQSPYEALHKQATALHTRVRELDVINGLYRSRVQELENSLQDSRGKEQAAVEATNAVRTELDAAALREGELKRRLEELENELAESREGPRAKKLRLSDFVDDRSQTSTSTSTSA</sequence>
<organism evidence="12 13">
    <name type="scientific">Microthyrium microscopicum</name>
    <dbReference type="NCBI Taxonomy" id="703497"/>
    <lineage>
        <taxon>Eukaryota</taxon>
        <taxon>Fungi</taxon>
        <taxon>Dikarya</taxon>
        <taxon>Ascomycota</taxon>
        <taxon>Pezizomycotina</taxon>
        <taxon>Dothideomycetes</taxon>
        <taxon>Dothideomycetes incertae sedis</taxon>
        <taxon>Microthyriales</taxon>
        <taxon>Microthyriaceae</taxon>
        <taxon>Microthyrium</taxon>
    </lineage>
</organism>
<keyword evidence="7" id="KW-0804">Transcription</keyword>
<dbReference type="PANTHER" id="PTHR10071:SF281">
    <property type="entry name" value="BOX A-BINDING FACTOR-RELATED"/>
    <property type="match status" value="1"/>
</dbReference>
<dbReference type="GO" id="GO:0000122">
    <property type="term" value="P:negative regulation of transcription by RNA polymerase II"/>
    <property type="evidence" value="ECO:0007669"/>
    <property type="project" value="TreeGrafter"/>
</dbReference>
<dbReference type="PANTHER" id="PTHR10071">
    <property type="entry name" value="TRANSCRIPTION FACTOR GATA FAMILY MEMBER"/>
    <property type="match status" value="1"/>
</dbReference>
<proteinExistence type="predicted"/>
<accession>A0A6A6UB20</accession>
<dbReference type="InterPro" id="IPR013088">
    <property type="entry name" value="Znf_NHR/GATA"/>
</dbReference>
<dbReference type="SMART" id="SM00401">
    <property type="entry name" value="ZnF_GATA"/>
    <property type="match status" value="1"/>
</dbReference>
<evidence type="ECO:0000256" key="9">
    <source>
        <dbReference type="PROSITE-ProRule" id="PRU00094"/>
    </source>
</evidence>
<name>A0A6A6UB20_9PEZI</name>
<dbReference type="OrthoDB" id="515401at2759"/>
<dbReference type="PROSITE" id="PS50114">
    <property type="entry name" value="GATA_ZN_FINGER_2"/>
    <property type="match status" value="1"/>
</dbReference>
<dbReference type="SUPFAM" id="SSF57716">
    <property type="entry name" value="Glucocorticoid receptor-like (DNA-binding domain)"/>
    <property type="match status" value="1"/>
</dbReference>
<keyword evidence="5" id="KW-0805">Transcription regulation</keyword>
<feature type="compositionally biased region" description="Basic and acidic residues" evidence="10">
    <location>
        <begin position="268"/>
        <end position="292"/>
    </location>
</feature>
<feature type="compositionally biased region" description="Basic and acidic residues" evidence="10">
    <location>
        <begin position="177"/>
        <end position="186"/>
    </location>
</feature>
<dbReference type="Pfam" id="PF25026">
    <property type="entry name" value="Asd-4"/>
    <property type="match status" value="1"/>
</dbReference>
<keyword evidence="3 9" id="KW-0863">Zinc-finger</keyword>
<feature type="domain" description="GATA-type" evidence="11">
    <location>
        <begin position="20"/>
        <end position="67"/>
    </location>
</feature>
<dbReference type="PROSITE" id="PS00344">
    <property type="entry name" value="GATA_ZN_FINGER_1"/>
    <property type="match status" value="1"/>
</dbReference>
<evidence type="ECO:0000256" key="1">
    <source>
        <dbReference type="ARBA" id="ARBA00004123"/>
    </source>
</evidence>
<feature type="region of interest" description="Disordered" evidence="10">
    <location>
        <begin position="114"/>
        <end position="147"/>
    </location>
</feature>